<proteinExistence type="predicted"/>
<sequence length="117" mass="12639">MTVSNIANCAAVRAPNITQLIYRHIKKKCAIKNNKQADRGPNPVMQSFLKPMSRAIRTKRVLIDPSPPAPLSLLMSERRVSAGWDMIAAATPAKTPDESASAIFPPSVISDGFVPGK</sequence>
<name>A0AA38M0V8_9CUCU</name>
<dbReference type="EMBL" id="JALNTZ010001830">
    <property type="protein sequence ID" value="KAJ3622613.1"/>
    <property type="molecule type" value="Genomic_DNA"/>
</dbReference>
<reference evidence="1" key="1">
    <citation type="journal article" date="2023" name="G3 (Bethesda)">
        <title>Whole genome assemblies of Zophobas morio and Tenebrio molitor.</title>
        <authorList>
            <person name="Kaur S."/>
            <person name="Stinson S.A."/>
            <person name="diCenzo G.C."/>
        </authorList>
    </citation>
    <scope>NUCLEOTIDE SEQUENCE</scope>
    <source>
        <strain evidence="1">QUZm001</strain>
    </source>
</reference>
<comment type="caution">
    <text evidence="1">The sequence shown here is derived from an EMBL/GenBank/DDBJ whole genome shotgun (WGS) entry which is preliminary data.</text>
</comment>
<organism evidence="1 2">
    <name type="scientific">Zophobas morio</name>
    <dbReference type="NCBI Taxonomy" id="2755281"/>
    <lineage>
        <taxon>Eukaryota</taxon>
        <taxon>Metazoa</taxon>
        <taxon>Ecdysozoa</taxon>
        <taxon>Arthropoda</taxon>
        <taxon>Hexapoda</taxon>
        <taxon>Insecta</taxon>
        <taxon>Pterygota</taxon>
        <taxon>Neoptera</taxon>
        <taxon>Endopterygota</taxon>
        <taxon>Coleoptera</taxon>
        <taxon>Polyphaga</taxon>
        <taxon>Cucujiformia</taxon>
        <taxon>Tenebrionidae</taxon>
        <taxon>Zophobas</taxon>
    </lineage>
</organism>
<dbReference type="AlphaFoldDB" id="A0AA38M0V8"/>
<evidence type="ECO:0000313" key="1">
    <source>
        <dbReference type="EMBL" id="KAJ3622613.1"/>
    </source>
</evidence>
<accession>A0AA38M0V8</accession>
<protein>
    <submittedName>
        <fullName evidence="1">Uncharacterized protein</fullName>
    </submittedName>
</protein>
<keyword evidence="2" id="KW-1185">Reference proteome</keyword>
<gene>
    <name evidence="1" type="ORF">Zmor_004460</name>
</gene>
<evidence type="ECO:0000313" key="2">
    <source>
        <dbReference type="Proteomes" id="UP001168821"/>
    </source>
</evidence>
<dbReference type="Proteomes" id="UP001168821">
    <property type="component" value="Unassembled WGS sequence"/>
</dbReference>